<evidence type="ECO:0000313" key="7">
    <source>
        <dbReference type="EMBL" id="SON54565.1"/>
    </source>
</evidence>
<accession>A0A2C9D4Y6</accession>
<dbReference type="GO" id="GO:0016491">
    <property type="term" value="F:oxidoreductase activity"/>
    <property type="evidence" value="ECO:0007669"/>
    <property type="project" value="InterPro"/>
</dbReference>
<dbReference type="SMART" id="SM00829">
    <property type="entry name" value="PKS_ER"/>
    <property type="match status" value="1"/>
</dbReference>
<evidence type="ECO:0000256" key="3">
    <source>
        <dbReference type="ARBA" id="ARBA00022490"/>
    </source>
</evidence>
<evidence type="ECO:0000313" key="8">
    <source>
        <dbReference type="Proteomes" id="UP000223606"/>
    </source>
</evidence>
<keyword evidence="4" id="KW-0521">NADP</keyword>
<evidence type="ECO:0000256" key="4">
    <source>
        <dbReference type="ARBA" id="ARBA00022857"/>
    </source>
</evidence>
<evidence type="ECO:0000256" key="2">
    <source>
        <dbReference type="ARBA" id="ARBA00011881"/>
    </source>
</evidence>
<dbReference type="InterPro" id="IPR020843">
    <property type="entry name" value="ER"/>
</dbReference>
<dbReference type="PANTHER" id="PTHR44154:SF1">
    <property type="entry name" value="QUINONE OXIDOREDUCTASE"/>
    <property type="match status" value="1"/>
</dbReference>
<dbReference type="KEGG" id="hdi:HDIA_1024"/>
<dbReference type="AlphaFoldDB" id="A0A2C9D4Y6"/>
<dbReference type="GO" id="GO:0005737">
    <property type="term" value="C:cytoplasm"/>
    <property type="evidence" value="ECO:0007669"/>
    <property type="project" value="UniProtKB-SubCell"/>
</dbReference>
<dbReference type="RefSeq" id="WP_099554996.1">
    <property type="nucleotide sequence ID" value="NZ_LT960614.1"/>
</dbReference>
<evidence type="ECO:0000256" key="1">
    <source>
        <dbReference type="ARBA" id="ARBA00004496"/>
    </source>
</evidence>
<reference evidence="8" key="1">
    <citation type="submission" date="2017-09" db="EMBL/GenBank/DDBJ databases">
        <title>Genome sequence of Nannocystis excedens DSM 71.</title>
        <authorList>
            <person name="Blom J."/>
        </authorList>
    </citation>
    <scope>NUCLEOTIDE SEQUENCE [LARGE SCALE GENOMIC DNA]</scope>
    <source>
        <strain evidence="8">type strain: E19</strain>
    </source>
</reference>
<dbReference type="GO" id="GO:0003723">
    <property type="term" value="F:RNA binding"/>
    <property type="evidence" value="ECO:0007669"/>
    <property type="project" value="UniProtKB-KW"/>
</dbReference>
<dbReference type="GO" id="GO:0008270">
    <property type="term" value="F:zinc ion binding"/>
    <property type="evidence" value="ECO:0007669"/>
    <property type="project" value="InterPro"/>
</dbReference>
<dbReference type="InterPro" id="IPR013154">
    <property type="entry name" value="ADH-like_N"/>
</dbReference>
<dbReference type="PROSITE" id="PS01162">
    <property type="entry name" value="QOR_ZETA_CRYSTAL"/>
    <property type="match status" value="1"/>
</dbReference>
<dbReference type="SUPFAM" id="SSF51735">
    <property type="entry name" value="NAD(P)-binding Rossmann-fold domains"/>
    <property type="match status" value="1"/>
</dbReference>
<dbReference type="Gene3D" id="3.90.180.10">
    <property type="entry name" value="Medium-chain alcohol dehydrogenases, catalytic domain"/>
    <property type="match status" value="1"/>
</dbReference>
<keyword evidence="8" id="KW-1185">Reference proteome</keyword>
<keyword evidence="5" id="KW-0694">RNA-binding</keyword>
<dbReference type="OrthoDB" id="7355832at2"/>
<dbReference type="Gene3D" id="3.40.50.720">
    <property type="entry name" value="NAD(P)-binding Rossmann-like Domain"/>
    <property type="match status" value="1"/>
</dbReference>
<dbReference type="EMBL" id="LT960614">
    <property type="protein sequence ID" value="SON54565.1"/>
    <property type="molecule type" value="Genomic_DNA"/>
</dbReference>
<comment type="subcellular location">
    <subcellularLocation>
        <location evidence="1">Cytoplasm</location>
    </subcellularLocation>
</comment>
<dbReference type="SUPFAM" id="SSF50129">
    <property type="entry name" value="GroES-like"/>
    <property type="match status" value="1"/>
</dbReference>
<dbReference type="InterPro" id="IPR036291">
    <property type="entry name" value="NAD(P)-bd_dom_sf"/>
</dbReference>
<keyword evidence="3" id="KW-0963">Cytoplasm</keyword>
<evidence type="ECO:0000259" key="6">
    <source>
        <dbReference type="SMART" id="SM00829"/>
    </source>
</evidence>
<feature type="domain" description="Enoyl reductase (ER)" evidence="6">
    <location>
        <begin position="14"/>
        <end position="326"/>
    </location>
</feature>
<dbReference type="CDD" id="cd08272">
    <property type="entry name" value="MDR6"/>
    <property type="match status" value="1"/>
</dbReference>
<organism evidence="7 8">
    <name type="scientific">Hartmannibacter diazotrophicus</name>
    <dbReference type="NCBI Taxonomy" id="1482074"/>
    <lineage>
        <taxon>Bacteria</taxon>
        <taxon>Pseudomonadati</taxon>
        <taxon>Pseudomonadota</taxon>
        <taxon>Alphaproteobacteria</taxon>
        <taxon>Hyphomicrobiales</taxon>
        <taxon>Pleomorphomonadaceae</taxon>
        <taxon>Hartmannibacter</taxon>
    </lineage>
</organism>
<dbReference type="InterPro" id="IPR002364">
    <property type="entry name" value="Quin_OxRdtase/zeta-crystal_CS"/>
</dbReference>
<dbReference type="InterPro" id="IPR051603">
    <property type="entry name" value="Zinc-ADH_QOR/CCCR"/>
</dbReference>
<name>A0A2C9D4Y6_9HYPH</name>
<comment type="subunit">
    <text evidence="2">Homotetramer.</text>
</comment>
<dbReference type="InterPro" id="IPR011032">
    <property type="entry name" value="GroES-like_sf"/>
</dbReference>
<dbReference type="PANTHER" id="PTHR44154">
    <property type="entry name" value="QUINONE OXIDOREDUCTASE"/>
    <property type="match status" value="1"/>
</dbReference>
<evidence type="ECO:0000256" key="5">
    <source>
        <dbReference type="ARBA" id="ARBA00022884"/>
    </source>
</evidence>
<dbReference type="Pfam" id="PF08240">
    <property type="entry name" value="ADH_N"/>
    <property type="match status" value="1"/>
</dbReference>
<dbReference type="Proteomes" id="UP000223606">
    <property type="component" value="Chromosome 1"/>
</dbReference>
<gene>
    <name evidence="7" type="ORF">HDIA_1024</name>
</gene>
<protein>
    <submittedName>
        <fullName evidence="7">Zinc-type alcohol dehydrogenase-like protein</fullName>
    </submittedName>
</protein>
<dbReference type="Pfam" id="PF13602">
    <property type="entry name" value="ADH_zinc_N_2"/>
    <property type="match status" value="1"/>
</dbReference>
<sequence>MPTMTAAILETANGPFRLADIERPAPSPGEVLVRIKASGVNPLDTKIRAGAAAHAKQPLPAVLGIDLAGVVESVGDGVTGFRHGDEVYGMTGGVGGHQGSLAEFAAVDARLLAPKPTHLSMREAAALPLVFITAWEGLVDRVKVSAGQKVLVIGGGGGVGHVAVQIARSFGADVYAVDSAGKADYIRSLGAMAIDHAAETAGDYVARYTEGKGFDVVYDTIGGGGLDTAFQVVARFGHVVSSLGWGTHALAPLSFKAASYSGVFTLIPLLTGEGREHHGEIMREATRLAEAGKLMPRLDPRSFTLKTALAAHKLIEDRQATGKVVVDIA</sequence>
<proteinExistence type="predicted"/>